<reference evidence="2 3" key="1">
    <citation type="journal article" date="2018" name="IMA Fungus">
        <title>IMA Genome-F 9: Draft genome sequence of Annulohypoxylon stygium, Aspergillus mulundensis, Berkeleyomyces basicola (syn. Thielaviopsis basicola), Ceratocystis smalleyi, two Cercospora beticola strains, Coleophoma cylindrospora, Fusarium fracticaudum, Phialophora cf. hyalina, and Morchella septimelata.</title>
        <authorList>
            <person name="Wingfield B.D."/>
            <person name="Bills G.F."/>
            <person name="Dong Y."/>
            <person name="Huang W."/>
            <person name="Nel W.J."/>
            <person name="Swalarsk-Parry B.S."/>
            <person name="Vaghefi N."/>
            <person name="Wilken P.M."/>
            <person name="An Z."/>
            <person name="de Beer Z.W."/>
            <person name="De Vos L."/>
            <person name="Chen L."/>
            <person name="Duong T.A."/>
            <person name="Gao Y."/>
            <person name="Hammerbacher A."/>
            <person name="Kikkert J.R."/>
            <person name="Li Y."/>
            <person name="Li H."/>
            <person name="Li K."/>
            <person name="Li Q."/>
            <person name="Liu X."/>
            <person name="Ma X."/>
            <person name="Naidoo K."/>
            <person name="Pethybridge S.J."/>
            <person name="Sun J."/>
            <person name="Steenkamp E.T."/>
            <person name="van der Nest M.A."/>
            <person name="van Wyk S."/>
            <person name="Wingfield M.J."/>
            <person name="Xiong C."/>
            <person name="Yue Q."/>
            <person name="Zhang X."/>
        </authorList>
    </citation>
    <scope>NUCLEOTIDE SEQUENCE [LARGE SCALE GENOMIC DNA]</scope>
    <source>
        <strain evidence="2 3">BP5796</strain>
    </source>
</reference>
<feature type="compositionally biased region" description="Low complexity" evidence="1">
    <location>
        <begin position="85"/>
        <end position="130"/>
    </location>
</feature>
<keyword evidence="3" id="KW-1185">Reference proteome</keyword>
<evidence type="ECO:0000313" key="2">
    <source>
        <dbReference type="EMBL" id="RDW56451.1"/>
    </source>
</evidence>
<feature type="compositionally biased region" description="Polar residues" evidence="1">
    <location>
        <begin position="33"/>
        <end position="49"/>
    </location>
</feature>
<gene>
    <name evidence="2" type="ORF">BP5796_13200</name>
</gene>
<protein>
    <submittedName>
        <fullName evidence="2">Uncharacterized protein</fullName>
    </submittedName>
</protein>
<proteinExistence type="predicted"/>
<evidence type="ECO:0000313" key="3">
    <source>
        <dbReference type="Proteomes" id="UP000256328"/>
    </source>
</evidence>
<accession>A0A3D8Q3I5</accession>
<dbReference type="EMBL" id="PDLN01000027">
    <property type="protein sequence ID" value="RDW56451.1"/>
    <property type="molecule type" value="Genomic_DNA"/>
</dbReference>
<dbReference type="OrthoDB" id="10482334at2759"/>
<feature type="region of interest" description="Disordered" evidence="1">
    <location>
        <begin position="85"/>
        <end position="134"/>
    </location>
</feature>
<name>A0A3D8Q3I5_9HELO</name>
<feature type="region of interest" description="Disordered" evidence="1">
    <location>
        <begin position="29"/>
        <end position="58"/>
    </location>
</feature>
<comment type="caution">
    <text evidence="2">The sequence shown here is derived from an EMBL/GenBank/DDBJ whole genome shotgun (WGS) entry which is preliminary data.</text>
</comment>
<dbReference type="AlphaFoldDB" id="A0A3D8Q3I5"/>
<sequence>MAYQAIPAVTFTQPYSAAVTSPRLFIQHRQDSASDTSTSQPGPASTVTSRSGGGGGGILTRSGILTGSVLCGPDGQVCTINETATSQTGTSTTTGTASRATTSSRTSIGSRTTTGSATRTTTSGPATVTGNVGRREAGKGWKSLVLFAGLAVLVLDIV</sequence>
<evidence type="ECO:0000256" key="1">
    <source>
        <dbReference type="SAM" id="MobiDB-lite"/>
    </source>
</evidence>
<dbReference type="Proteomes" id="UP000256328">
    <property type="component" value="Unassembled WGS sequence"/>
</dbReference>
<organism evidence="2 3">
    <name type="scientific">Coleophoma crateriformis</name>
    <dbReference type="NCBI Taxonomy" id="565419"/>
    <lineage>
        <taxon>Eukaryota</taxon>
        <taxon>Fungi</taxon>
        <taxon>Dikarya</taxon>
        <taxon>Ascomycota</taxon>
        <taxon>Pezizomycotina</taxon>
        <taxon>Leotiomycetes</taxon>
        <taxon>Helotiales</taxon>
        <taxon>Dermateaceae</taxon>
        <taxon>Coleophoma</taxon>
    </lineage>
</organism>